<evidence type="ECO:0000256" key="2">
    <source>
        <dbReference type="SAM" id="SignalP"/>
    </source>
</evidence>
<dbReference type="InterPro" id="IPR051477">
    <property type="entry name" value="Expansin_CellWall"/>
</dbReference>
<protein>
    <recommendedName>
        <fullName evidence="3">RlpA-like protein double-psi beta-barrel domain-containing protein</fullName>
    </recommendedName>
</protein>
<proteinExistence type="predicted"/>
<keyword evidence="5" id="KW-1185">Reference proteome</keyword>
<sequence length="128" mass="13754">MLFSKSLTTAIGAVLMLSGAASAFNGDATYYYTGLGNCGAYSQDTDFIVALSTQEYNNGAHCWQHIKVYYGGNTIDATVVDSCPGCSQYSIDLSPSAFQALAPLDAGRIPVTWCCNLYIRITCKNHVK</sequence>
<evidence type="ECO:0000313" key="5">
    <source>
        <dbReference type="Proteomes" id="UP000807342"/>
    </source>
</evidence>
<organism evidence="4 5">
    <name type="scientific">Macrolepiota fuliginosa MF-IS2</name>
    <dbReference type="NCBI Taxonomy" id="1400762"/>
    <lineage>
        <taxon>Eukaryota</taxon>
        <taxon>Fungi</taxon>
        <taxon>Dikarya</taxon>
        <taxon>Basidiomycota</taxon>
        <taxon>Agaricomycotina</taxon>
        <taxon>Agaricomycetes</taxon>
        <taxon>Agaricomycetidae</taxon>
        <taxon>Agaricales</taxon>
        <taxon>Agaricineae</taxon>
        <taxon>Agaricaceae</taxon>
        <taxon>Macrolepiota</taxon>
    </lineage>
</organism>
<name>A0A9P5X9A8_9AGAR</name>
<feature type="domain" description="RlpA-like protein double-psi beta-barrel" evidence="3">
    <location>
        <begin position="25"/>
        <end position="112"/>
    </location>
</feature>
<dbReference type="Pfam" id="PF03330">
    <property type="entry name" value="DPBB_1"/>
    <property type="match status" value="1"/>
</dbReference>
<gene>
    <name evidence="4" type="ORF">P691DRAFT_783184</name>
</gene>
<evidence type="ECO:0000313" key="4">
    <source>
        <dbReference type="EMBL" id="KAF9446854.1"/>
    </source>
</evidence>
<dbReference type="InterPro" id="IPR036908">
    <property type="entry name" value="RlpA-like_sf"/>
</dbReference>
<comment type="caution">
    <text evidence="4">The sequence shown here is derived from an EMBL/GenBank/DDBJ whole genome shotgun (WGS) entry which is preliminary data.</text>
</comment>
<dbReference type="PANTHER" id="PTHR31836">
    <property type="match status" value="1"/>
</dbReference>
<keyword evidence="1 2" id="KW-0732">Signal</keyword>
<evidence type="ECO:0000259" key="3">
    <source>
        <dbReference type="Pfam" id="PF03330"/>
    </source>
</evidence>
<dbReference type="AlphaFoldDB" id="A0A9P5X9A8"/>
<dbReference type="CDD" id="cd22191">
    <property type="entry name" value="DPBB_RlpA_EXP_N-like"/>
    <property type="match status" value="1"/>
</dbReference>
<feature type="signal peptide" evidence="2">
    <location>
        <begin position="1"/>
        <end position="23"/>
    </location>
</feature>
<accession>A0A9P5X9A8</accession>
<dbReference type="PANTHER" id="PTHR31836:SF28">
    <property type="entry name" value="SRCR DOMAIN-CONTAINING PROTEIN-RELATED"/>
    <property type="match status" value="1"/>
</dbReference>
<dbReference type="SUPFAM" id="SSF50685">
    <property type="entry name" value="Barwin-like endoglucanases"/>
    <property type="match status" value="1"/>
</dbReference>
<feature type="chain" id="PRO_5040334541" description="RlpA-like protein double-psi beta-barrel domain-containing protein" evidence="2">
    <location>
        <begin position="24"/>
        <end position="128"/>
    </location>
</feature>
<dbReference type="OrthoDB" id="623670at2759"/>
<dbReference type="InterPro" id="IPR009009">
    <property type="entry name" value="RlpA-like_DPBB"/>
</dbReference>
<reference evidence="4" key="1">
    <citation type="submission" date="2020-11" db="EMBL/GenBank/DDBJ databases">
        <authorList>
            <consortium name="DOE Joint Genome Institute"/>
            <person name="Ahrendt S."/>
            <person name="Riley R."/>
            <person name="Andreopoulos W."/>
            <person name="Labutti K."/>
            <person name="Pangilinan J."/>
            <person name="Ruiz-Duenas F.J."/>
            <person name="Barrasa J.M."/>
            <person name="Sanchez-Garcia M."/>
            <person name="Camarero S."/>
            <person name="Miyauchi S."/>
            <person name="Serrano A."/>
            <person name="Linde D."/>
            <person name="Babiker R."/>
            <person name="Drula E."/>
            <person name="Ayuso-Fernandez I."/>
            <person name="Pacheco R."/>
            <person name="Padilla G."/>
            <person name="Ferreira P."/>
            <person name="Barriuso J."/>
            <person name="Kellner H."/>
            <person name="Castanera R."/>
            <person name="Alfaro M."/>
            <person name="Ramirez L."/>
            <person name="Pisabarro A.G."/>
            <person name="Kuo A."/>
            <person name="Tritt A."/>
            <person name="Lipzen A."/>
            <person name="He G."/>
            <person name="Yan M."/>
            <person name="Ng V."/>
            <person name="Cullen D."/>
            <person name="Martin F."/>
            <person name="Rosso M.-N."/>
            <person name="Henrissat B."/>
            <person name="Hibbett D."/>
            <person name="Martinez A.T."/>
            <person name="Grigoriev I.V."/>
        </authorList>
    </citation>
    <scope>NUCLEOTIDE SEQUENCE</scope>
    <source>
        <strain evidence="4">MF-IS2</strain>
    </source>
</reference>
<dbReference type="Gene3D" id="2.40.40.10">
    <property type="entry name" value="RlpA-like domain"/>
    <property type="match status" value="1"/>
</dbReference>
<evidence type="ECO:0000256" key="1">
    <source>
        <dbReference type="ARBA" id="ARBA00022729"/>
    </source>
</evidence>
<dbReference type="EMBL" id="MU151226">
    <property type="protein sequence ID" value="KAF9446854.1"/>
    <property type="molecule type" value="Genomic_DNA"/>
</dbReference>
<dbReference type="Proteomes" id="UP000807342">
    <property type="component" value="Unassembled WGS sequence"/>
</dbReference>